<comment type="caution">
    <text evidence="2">The sequence shown here is derived from an EMBL/GenBank/DDBJ whole genome shotgun (WGS) entry which is preliminary data.</text>
</comment>
<evidence type="ECO:0000256" key="1">
    <source>
        <dbReference type="ARBA" id="ARBA00005254"/>
    </source>
</evidence>
<keyword evidence="3" id="KW-1185">Reference proteome</keyword>
<dbReference type="InterPro" id="IPR029045">
    <property type="entry name" value="ClpP/crotonase-like_dom_sf"/>
</dbReference>
<proteinExistence type="inferred from homology"/>
<dbReference type="InterPro" id="IPR001753">
    <property type="entry name" value="Enoyl-CoA_hydra/iso"/>
</dbReference>
<dbReference type="SUPFAM" id="SSF52096">
    <property type="entry name" value="ClpP/crotonase"/>
    <property type="match status" value="1"/>
</dbReference>
<dbReference type="InterPro" id="IPR014748">
    <property type="entry name" value="Enoyl-CoA_hydra_C"/>
</dbReference>
<name>A0ABV8URV3_9BACL</name>
<protein>
    <submittedName>
        <fullName evidence="2">Enoyl-CoA hydratase</fullName>
        <ecNumber evidence="2">4.2.1.17</ecNumber>
    </submittedName>
</protein>
<dbReference type="Proteomes" id="UP001595733">
    <property type="component" value="Unassembled WGS sequence"/>
</dbReference>
<evidence type="ECO:0000313" key="3">
    <source>
        <dbReference type="Proteomes" id="UP001595733"/>
    </source>
</evidence>
<dbReference type="RefSeq" id="WP_378139050.1">
    <property type="nucleotide sequence ID" value="NZ_JBHSEF010000008.1"/>
</dbReference>
<dbReference type="Gene3D" id="1.10.12.10">
    <property type="entry name" value="Lyase 2-enoyl-coa Hydratase, Chain A, domain 2"/>
    <property type="match status" value="1"/>
</dbReference>
<dbReference type="PANTHER" id="PTHR43459:SF1">
    <property type="entry name" value="EG:BACN32G11.4 PROTEIN"/>
    <property type="match status" value="1"/>
</dbReference>
<gene>
    <name evidence="2" type="ORF">ACFO0S_00570</name>
</gene>
<keyword evidence="2" id="KW-0456">Lyase</keyword>
<sequence>MSYQTLEVTKEKHVITVTLNRPDALNSMNGQMIQELRDCFTSLLNEKDAQILILKGSGRAFSAGGDIKAMLANDGSFEMKTIMKQLEELALAYYSLPMLTIASVHGAAAGLGYSLVLASDFIVAEKSAKLAMNFIGIGLVPDGGGHFFLKERTGIPGAKHIIWQGKMMTGDEAHAAKLIDQVAEDGTLQDTTNALVKHLSHSPVEAMISSKQILHGTKMDELKSVLAEEAKVQTNLRTSEDHLEGIDAFVSKRKPFFNQ</sequence>
<dbReference type="PANTHER" id="PTHR43459">
    <property type="entry name" value="ENOYL-COA HYDRATASE"/>
    <property type="match status" value="1"/>
</dbReference>
<dbReference type="Pfam" id="PF00378">
    <property type="entry name" value="ECH_1"/>
    <property type="match status" value="1"/>
</dbReference>
<comment type="similarity">
    <text evidence="1">Belongs to the enoyl-CoA hydratase/isomerase family.</text>
</comment>
<dbReference type="GO" id="GO:0004300">
    <property type="term" value="F:enoyl-CoA hydratase activity"/>
    <property type="evidence" value="ECO:0007669"/>
    <property type="project" value="UniProtKB-EC"/>
</dbReference>
<evidence type="ECO:0000313" key="2">
    <source>
        <dbReference type="EMBL" id="MFC4353553.1"/>
    </source>
</evidence>
<dbReference type="Gene3D" id="3.90.226.10">
    <property type="entry name" value="2-enoyl-CoA Hydratase, Chain A, domain 1"/>
    <property type="match status" value="1"/>
</dbReference>
<accession>A0ABV8URV3</accession>
<dbReference type="EC" id="4.2.1.17" evidence="2"/>
<dbReference type="CDD" id="cd06558">
    <property type="entry name" value="crotonase-like"/>
    <property type="match status" value="1"/>
</dbReference>
<dbReference type="EMBL" id="JBHSEF010000008">
    <property type="protein sequence ID" value="MFC4353553.1"/>
    <property type="molecule type" value="Genomic_DNA"/>
</dbReference>
<dbReference type="NCBIfam" id="NF005804">
    <property type="entry name" value="PRK07659.1"/>
    <property type="match status" value="1"/>
</dbReference>
<reference evidence="3" key="1">
    <citation type="journal article" date="2019" name="Int. J. Syst. Evol. Microbiol.">
        <title>The Global Catalogue of Microorganisms (GCM) 10K type strain sequencing project: providing services to taxonomists for standard genome sequencing and annotation.</title>
        <authorList>
            <consortium name="The Broad Institute Genomics Platform"/>
            <consortium name="The Broad Institute Genome Sequencing Center for Infectious Disease"/>
            <person name="Wu L."/>
            <person name="Ma J."/>
        </authorList>
    </citation>
    <scope>NUCLEOTIDE SEQUENCE [LARGE SCALE GENOMIC DNA]</scope>
    <source>
        <strain evidence="3">CCUG 50353</strain>
    </source>
</reference>
<organism evidence="2 3">
    <name type="scientific">Chryseomicrobium palamuruense</name>
    <dbReference type="NCBI Taxonomy" id="682973"/>
    <lineage>
        <taxon>Bacteria</taxon>
        <taxon>Bacillati</taxon>
        <taxon>Bacillota</taxon>
        <taxon>Bacilli</taxon>
        <taxon>Bacillales</taxon>
        <taxon>Caryophanaceae</taxon>
        <taxon>Chryseomicrobium</taxon>
    </lineage>
</organism>